<reference evidence="1" key="1">
    <citation type="journal article" date="2016" name="Biosci. Biotechnol. Biochem.">
        <title>Bioconversion of AHX to AOH by resting cells of Burkholderia contaminans CH-1.</title>
        <authorList>
            <person name="Choi J.H."/>
            <person name="Kikuchi A."/>
            <person name="Pumkaeo P."/>
            <person name="Hirai H."/>
            <person name="Tokuyama S."/>
            <person name="Kawagishi H."/>
        </authorList>
    </citation>
    <scope>NUCLEOTIDE SEQUENCE</scope>
    <source>
        <strain evidence="1">CH-1</strain>
    </source>
</reference>
<organism evidence="1">
    <name type="scientific">Burkholderia contaminans</name>
    <dbReference type="NCBI Taxonomy" id="488447"/>
    <lineage>
        <taxon>Bacteria</taxon>
        <taxon>Pseudomonadati</taxon>
        <taxon>Pseudomonadota</taxon>
        <taxon>Betaproteobacteria</taxon>
        <taxon>Burkholderiales</taxon>
        <taxon>Burkholderiaceae</taxon>
        <taxon>Burkholderia</taxon>
        <taxon>Burkholderia cepacia complex</taxon>
    </lineage>
</organism>
<reference evidence="1" key="2">
    <citation type="journal article" date="2017" name="Genome Announc.">
        <title>High-Quality Draft Genome Sequence of Burkholderia contaminans CH-1, a Gram-Negative Bacterium That Metabolizes 2-Azahypoxanthine, a Plant Growth-Regulating Compound.</title>
        <authorList>
            <person name="Choi J.-H."/>
            <person name="Sugiura H."/>
            <person name="Moriuchi R."/>
            <person name="Kawagishi H."/>
            <person name="Dohra H."/>
        </authorList>
    </citation>
    <scope>NUCLEOTIDE SEQUENCE</scope>
    <source>
        <strain evidence="1">CH-1</strain>
    </source>
</reference>
<dbReference type="AlphaFoldDB" id="A0A250L7D2"/>
<evidence type="ECO:0000313" key="1">
    <source>
        <dbReference type="EMBL" id="BBA40494.1"/>
    </source>
</evidence>
<evidence type="ECO:0008006" key="2">
    <source>
        <dbReference type="Google" id="ProtNLM"/>
    </source>
</evidence>
<name>A0A250L7D2_9BURK</name>
<gene>
    <name evidence="1" type="ORF">BCCH1_29220</name>
</gene>
<accession>A0A250L7D2</accession>
<sequence length="106" mass="11171">MSEVASRATLVAANSGDVAAAGRLYIYYSFGEYDYAGADHWCLTAARLGSECAQCALAVGLMDAQPPEMNKARKWAAAAEAAGSALGHHLACRIDDCLRRSGRESS</sequence>
<dbReference type="EMBL" id="AP018358">
    <property type="protein sequence ID" value="BBA40494.1"/>
    <property type="molecule type" value="Genomic_DNA"/>
</dbReference>
<proteinExistence type="predicted"/>
<dbReference type="InterPro" id="IPR011990">
    <property type="entry name" value="TPR-like_helical_dom_sf"/>
</dbReference>
<dbReference type="SUPFAM" id="SSF81901">
    <property type="entry name" value="HCP-like"/>
    <property type="match status" value="1"/>
</dbReference>
<protein>
    <recommendedName>
        <fullName evidence="2">Sel1 repeat family protein</fullName>
    </recommendedName>
</protein>
<dbReference type="Gene3D" id="1.25.40.10">
    <property type="entry name" value="Tetratricopeptide repeat domain"/>
    <property type="match status" value="1"/>
</dbReference>